<dbReference type="Gene3D" id="3.40.50.720">
    <property type="entry name" value="NAD(P)-binding Rossmann-like Domain"/>
    <property type="match status" value="1"/>
</dbReference>
<evidence type="ECO:0000256" key="1">
    <source>
        <dbReference type="ARBA" id="ARBA00006484"/>
    </source>
</evidence>
<organism evidence="3 4">
    <name type="scientific">Candidatus Marimicrobium litorale</name>
    <dbReference type="NCBI Taxonomy" id="2518991"/>
    <lineage>
        <taxon>Bacteria</taxon>
        <taxon>Pseudomonadati</taxon>
        <taxon>Pseudomonadota</taxon>
        <taxon>Gammaproteobacteria</taxon>
        <taxon>Cellvibrionales</taxon>
        <taxon>Halieaceae</taxon>
        <taxon>Marimicrobium</taxon>
    </lineage>
</organism>
<dbReference type="Proteomes" id="UP001143304">
    <property type="component" value="Unassembled WGS sequence"/>
</dbReference>
<gene>
    <name evidence="3" type="ORF">EYC82_11265</name>
</gene>
<dbReference type="Pfam" id="PF13561">
    <property type="entry name" value="adh_short_C2"/>
    <property type="match status" value="1"/>
</dbReference>
<name>A0ABT3T6M9_9GAMM</name>
<evidence type="ECO:0000313" key="3">
    <source>
        <dbReference type="EMBL" id="MCX2977934.1"/>
    </source>
</evidence>
<evidence type="ECO:0000313" key="4">
    <source>
        <dbReference type="Proteomes" id="UP001143304"/>
    </source>
</evidence>
<dbReference type="PRINTS" id="PR00080">
    <property type="entry name" value="SDRFAMILY"/>
</dbReference>
<accession>A0ABT3T6M9</accession>
<dbReference type="SUPFAM" id="SSF51735">
    <property type="entry name" value="NAD(P)-binding Rossmann-fold domains"/>
    <property type="match status" value="1"/>
</dbReference>
<dbReference type="InterPro" id="IPR002347">
    <property type="entry name" value="SDR_fam"/>
</dbReference>
<protein>
    <submittedName>
        <fullName evidence="3">SDR family oxidoreductase</fullName>
    </submittedName>
</protein>
<dbReference type="PANTHER" id="PTHR24321">
    <property type="entry name" value="DEHYDROGENASES, SHORT CHAIN"/>
    <property type="match status" value="1"/>
</dbReference>
<reference evidence="3" key="1">
    <citation type="submission" date="2019-02" db="EMBL/GenBank/DDBJ databases">
        <authorList>
            <person name="Li S.-H."/>
        </authorList>
    </citation>
    <scope>NUCLEOTIDE SEQUENCE</scope>
    <source>
        <strain evidence="3">IMCC11814</strain>
    </source>
</reference>
<dbReference type="PRINTS" id="PR00081">
    <property type="entry name" value="GDHRDH"/>
</dbReference>
<dbReference type="InterPro" id="IPR036291">
    <property type="entry name" value="NAD(P)-bd_dom_sf"/>
</dbReference>
<comment type="caution">
    <text evidence="3">The sequence shown here is derived from an EMBL/GenBank/DDBJ whole genome shotgun (WGS) entry which is preliminary data.</text>
</comment>
<keyword evidence="4" id="KW-1185">Reference proteome</keyword>
<proteinExistence type="inferred from homology"/>
<dbReference type="InterPro" id="IPR020904">
    <property type="entry name" value="Sc_DH/Rdtase_CS"/>
</dbReference>
<dbReference type="CDD" id="cd05233">
    <property type="entry name" value="SDR_c"/>
    <property type="match status" value="1"/>
</dbReference>
<evidence type="ECO:0000256" key="2">
    <source>
        <dbReference type="ARBA" id="ARBA00023002"/>
    </source>
</evidence>
<dbReference type="EMBL" id="SHNO01000001">
    <property type="protein sequence ID" value="MCX2977934.1"/>
    <property type="molecule type" value="Genomic_DNA"/>
</dbReference>
<sequence length="267" mass="27904">MSVLLEGKTAVVTGAGAGIGRAIARAFATQGAAVIVAEKNTESGQRVATELANLGPPGQFVPLDVTDVDSVRAALQGVLEREGCIDILVNNAYPTMAYAPSHIHELAEDRLRTSMNAGFFAAVAAMQLVFPAMRRGGYGRVINLCSLNGVNAHKYTADYNSAKEALRAYTRTAAAEWARCGITANVICPGAATTPYQALADFNPGMAEDLKKTVPMGRMGDPEKDIAPVAVFLASQMAGYMTGNTLFVDGGGHINGVPWDPGVVDSA</sequence>
<keyword evidence="2" id="KW-0560">Oxidoreductase</keyword>
<dbReference type="RefSeq" id="WP_279249638.1">
    <property type="nucleotide sequence ID" value="NZ_SHNO01000001.1"/>
</dbReference>
<dbReference type="PROSITE" id="PS00061">
    <property type="entry name" value="ADH_SHORT"/>
    <property type="match status" value="1"/>
</dbReference>
<dbReference type="PANTHER" id="PTHR24321:SF8">
    <property type="entry name" value="ESTRADIOL 17-BETA-DEHYDROGENASE 8-RELATED"/>
    <property type="match status" value="1"/>
</dbReference>
<comment type="similarity">
    <text evidence="1">Belongs to the short-chain dehydrogenases/reductases (SDR) family.</text>
</comment>